<organism evidence="1 2">
    <name type="scientific">Rhizophagus irregularis</name>
    <dbReference type="NCBI Taxonomy" id="588596"/>
    <lineage>
        <taxon>Eukaryota</taxon>
        <taxon>Fungi</taxon>
        <taxon>Fungi incertae sedis</taxon>
        <taxon>Mucoromycota</taxon>
        <taxon>Glomeromycotina</taxon>
        <taxon>Glomeromycetes</taxon>
        <taxon>Glomerales</taxon>
        <taxon>Glomeraceae</taxon>
        <taxon>Rhizophagus</taxon>
    </lineage>
</organism>
<reference evidence="1 2" key="2">
    <citation type="submission" date="2017-10" db="EMBL/GenBank/DDBJ databases">
        <title>Extensive intraspecific genome diversity in a model arbuscular mycorrhizal fungus.</title>
        <authorList>
            <person name="Chen E.C.H."/>
            <person name="Morin E."/>
            <person name="Baudet D."/>
            <person name="Noel J."/>
            <person name="Ndikumana S."/>
            <person name="Charron P."/>
            <person name="St-Onge C."/>
            <person name="Giorgi J."/>
            <person name="Grigoriev I.V."/>
            <person name="Roux C."/>
            <person name="Martin F.M."/>
            <person name="Corradi N."/>
        </authorList>
    </citation>
    <scope>NUCLEOTIDE SEQUENCE [LARGE SCALE GENOMIC DNA]</scope>
    <source>
        <strain evidence="1 2">C2</strain>
    </source>
</reference>
<gene>
    <name evidence="1" type="ORF">RhiirC2_733069</name>
</gene>
<accession>A0A2N1NSQ6</accession>
<protein>
    <submittedName>
        <fullName evidence="1">Uncharacterized protein</fullName>
    </submittedName>
</protein>
<name>A0A2N1NSQ6_9GLOM</name>
<evidence type="ECO:0000313" key="1">
    <source>
        <dbReference type="EMBL" id="PKK76932.1"/>
    </source>
</evidence>
<dbReference type="Proteomes" id="UP000233469">
    <property type="component" value="Unassembled WGS sequence"/>
</dbReference>
<dbReference type="AlphaFoldDB" id="A0A2N1NSQ6"/>
<evidence type="ECO:0000313" key="2">
    <source>
        <dbReference type="Proteomes" id="UP000233469"/>
    </source>
</evidence>
<proteinExistence type="predicted"/>
<feature type="non-terminal residue" evidence="1">
    <location>
        <position position="103"/>
    </location>
</feature>
<comment type="caution">
    <text evidence="1">The sequence shown here is derived from an EMBL/GenBank/DDBJ whole genome shotgun (WGS) entry which is preliminary data.</text>
</comment>
<reference evidence="1 2" key="1">
    <citation type="submission" date="2016-04" db="EMBL/GenBank/DDBJ databases">
        <title>Genome analyses suggest a sexual origin of heterokaryosis in a supposedly ancient asexual fungus.</title>
        <authorList>
            <person name="Ropars J."/>
            <person name="Sedzielewska K."/>
            <person name="Noel J."/>
            <person name="Charron P."/>
            <person name="Farinelli L."/>
            <person name="Marton T."/>
            <person name="Kruger M."/>
            <person name="Pelin A."/>
            <person name="Brachmann A."/>
            <person name="Corradi N."/>
        </authorList>
    </citation>
    <scope>NUCLEOTIDE SEQUENCE [LARGE SCALE GENOMIC DNA]</scope>
    <source>
        <strain evidence="1 2">C2</strain>
    </source>
</reference>
<dbReference type="EMBL" id="LLXL01000156">
    <property type="protein sequence ID" value="PKK76932.1"/>
    <property type="molecule type" value="Genomic_DNA"/>
</dbReference>
<sequence length="103" mass="11756">MQNIDLIKRLKNGNNVYNLAVIDNIDFKEASFGFGNIYDVTRGTSHATLRMVFQSTLPIIVNETPEPIKELNADSHLFGMIQGMYIIQSKIDCVFEKLLDFQE</sequence>